<dbReference type="Proteomes" id="UP000009022">
    <property type="component" value="Unassembled WGS sequence"/>
</dbReference>
<organism evidence="2 3">
    <name type="scientific">Trichoplax adhaerens</name>
    <name type="common">Trichoplax reptans</name>
    <dbReference type="NCBI Taxonomy" id="10228"/>
    <lineage>
        <taxon>Eukaryota</taxon>
        <taxon>Metazoa</taxon>
        <taxon>Placozoa</taxon>
        <taxon>Uniplacotomia</taxon>
        <taxon>Trichoplacea</taxon>
        <taxon>Trichoplacidae</taxon>
        <taxon>Trichoplax</taxon>
    </lineage>
</organism>
<gene>
    <name evidence="2" type="ORF">TRIADDRAFT_62460</name>
</gene>
<proteinExistence type="predicted"/>
<name>B3SDV3_TRIAD</name>
<dbReference type="OrthoDB" id="78101at2759"/>
<protein>
    <submittedName>
        <fullName evidence="2">Uncharacterized protein</fullName>
    </submittedName>
</protein>
<reference evidence="2 3" key="1">
    <citation type="journal article" date="2008" name="Nature">
        <title>The Trichoplax genome and the nature of placozoans.</title>
        <authorList>
            <person name="Srivastava M."/>
            <person name="Begovic E."/>
            <person name="Chapman J."/>
            <person name="Putnam N.H."/>
            <person name="Hellsten U."/>
            <person name="Kawashima T."/>
            <person name="Kuo A."/>
            <person name="Mitros T."/>
            <person name="Salamov A."/>
            <person name="Carpenter M.L."/>
            <person name="Signorovitch A.Y."/>
            <person name="Moreno M.A."/>
            <person name="Kamm K."/>
            <person name="Grimwood J."/>
            <person name="Schmutz J."/>
            <person name="Shapiro H."/>
            <person name="Grigoriev I.V."/>
            <person name="Buss L.W."/>
            <person name="Schierwater B."/>
            <person name="Dellaporta S.L."/>
            <person name="Rokhsar D.S."/>
        </authorList>
    </citation>
    <scope>NUCLEOTIDE SEQUENCE [LARGE SCALE GENOMIC DNA]</scope>
    <source>
        <strain evidence="2 3">Grell-BS-1999</strain>
    </source>
</reference>
<evidence type="ECO:0000313" key="2">
    <source>
        <dbReference type="EMBL" id="EDV19092.1"/>
    </source>
</evidence>
<dbReference type="RefSeq" id="XP_002118423.1">
    <property type="nucleotide sequence ID" value="XM_002118387.1"/>
</dbReference>
<dbReference type="CTD" id="6759637"/>
<keyword evidence="3" id="KW-1185">Reference proteome</keyword>
<dbReference type="GeneID" id="6759637"/>
<evidence type="ECO:0000256" key="1">
    <source>
        <dbReference type="SAM" id="Coils"/>
    </source>
</evidence>
<dbReference type="EMBL" id="DS985293">
    <property type="protein sequence ID" value="EDV19092.1"/>
    <property type="molecule type" value="Genomic_DNA"/>
</dbReference>
<dbReference type="AlphaFoldDB" id="B3SDV3"/>
<dbReference type="KEGG" id="tad:TRIADDRAFT_62460"/>
<dbReference type="PhylomeDB" id="B3SDV3"/>
<keyword evidence="1" id="KW-0175">Coiled coil</keyword>
<sequence>MLQNQAYAWKEENSNLQNEHNKQLAEIYGNNQKDIEDVKKRHSCIVKSLKDEINNQKSNIQLLEKQSLQKEREFKEKISRLQLQYEDRIKDMISAEMKEINIKNLNGIVRSPLSYYY</sequence>
<dbReference type="HOGENOM" id="CLU_2087912_0_0_1"/>
<dbReference type="InParanoid" id="B3SDV3"/>
<accession>B3SDV3</accession>
<evidence type="ECO:0000313" key="3">
    <source>
        <dbReference type="Proteomes" id="UP000009022"/>
    </source>
</evidence>
<feature type="coiled-coil region" evidence="1">
    <location>
        <begin position="46"/>
        <end position="73"/>
    </location>
</feature>